<protein>
    <submittedName>
        <fullName evidence="6">Uncharacterized protein</fullName>
    </submittedName>
</protein>
<keyword evidence="2" id="KW-0964">Secreted</keyword>
<dbReference type="PROSITE" id="PS50843">
    <property type="entry name" value="EXPANSIN_CBD"/>
    <property type="match status" value="1"/>
</dbReference>
<organism evidence="6 7">
    <name type="scientific">Kalanchoe fedtschenkoi</name>
    <name type="common">Lavender scallops</name>
    <name type="synonym">South American air plant</name>
    <dbReference type="NCBI Taxonomy" id="63787"/>
    <lineage>
        <taxon>Eukaryota</taxon>
        <taxon>Viridiplantae</taxon>
        <taxon>Streptophyta</taxon>
        <taxon>Embryophyta</taxon>
        <taxon>Tracheophyta</taxon>
        <taxon>Spermatophyta</taxon>
        <taxon>Magnoliopsida</taxon>
        <taxon>eudicotyledons</taxon>
        <taxon>Gunneridae</taxon>
        <taxon>Pentapetalae</taxon>
        <taxon>Saxifragales</taxon>
        <taxon>Crassulaceae</taxon>
        <taxon>Kalanchoe</taxon>
    </lineage>
</organism>
<dbReference type="PROSITE" id="PS50842">
    <property type="entry name" value="EXPANSIN_EG45"/>
    <property type="match status" value="1"/>
</dbReference>
<reference evidence="6" key="1">
    <citation type="submission" date="2021-01" db="UniProtKB">
        <authorList>
            <consortium name="EnsemblPlants"/>
        </authorList>
    </citation>
    <scope>IDENTIFICATION</scope>
</reference>
<feature type="domain" description="Expansin-like EG45" evidence="4">
    <location>
        <begin position="84"/>
        <end position="194"/>
    </location>
</feature>
<evidence type="ECO:0000259" key="4">
    <source>
        <dbReference type="PROSITE" id="PS50842"/>
    </source>
</evidence>
<dbReference type="Gene3D" id="2.60.40.760">
    <property type="entry name" value="Expansin, cellulose-binding-like domain"/>
    <property type="match status" value="1"/>
</dbReference>
<evidence type="ECO:0000256" key="1">
    <source>
        <dbReference type="ARBA" id="ARBA00004613"/>
    </source>
</evidence>
<name>A0A7N0T0J2_KALFE</name>
<evidence type="ECO:0000313" key="6">
    <source>
        <dbReference type="EnsemblPlants" id="Kaladp0016s0164.1.v1.1"/>
    </source>
</evidence>
<evidence type="ECO:0000256" key="3">
    <source>
        <dbReference type="RuleBase" id="RU003460"/>
    </source>
</evidence>
<dbReference type="InterPro" id="IPR036908">
    <property type="entry name" value="RlpA-like_sf"/>
</dbReference>
<dbReference type="CDD" id="cd22275">
    <property type="entry name" value="DPBB_EXPB_N"/>
    <property type="match status" value="1"/>
</dbReference>
<proteinExistence type="inferred from homology"/>
<evidence type="ECO:0000313" key="7">
    <source>
        <dbReference type="Proteomes" id="UP000594263"/>
    </source>
</evidence>
<keyword evidence="7" id="KW-1185">Reference proteome</keyword>
<dbReference type="SUPFAM" id="SSF49590">
    <property type="entry name" value="PHL pollen allergen"/>
    <property type="match status" value="1"/>
</dbReference>
<dbReference type="SUPFAM" id="SSF50685">
    <property type="entry name" value="Barwin-like endoglucanases"/>
    <property type="match status" value="1"/>
</dbReference>
<dbReference type="EnsemblPlants" id="Kaladp0016s0164.1.v1.1">
    <property type="protein sequence ID" value="Kaladp0016s0164.1.v1.1"/>
    <property type="gene ID" value="Kaladp0016s0164.v1.1"/>
</dbReference>
<comment type="similarity">
    <text evidence="3">Belongs to the expansin family.</text>
</comment>
<dbReference type="InterPro" id="IPR036749">
    <property type="entry name" value="Expansin_CBD_sf"/>
</dbReference>
<dbReference type="GO" id="GO:0009653">
    <property type="term" value="P:anatomical structure morphogenesis"/>
    <property type="evidence" value="ECO:0007669"/>
    <property type="project" value="UniProtKB-ARBA"/>
</dbReference>
<feature type="domain" description="Expansin-like CBD" evidence="5">
    <location>
        <begin position="207"/>
        <end position="289"/>
    </location>
</feature>
<accession>A0A7N0T0J2</accession>
<dbReference type="PRINTS" id="PR00829">
    <property type="entry name" value="LOLP1ALLERGN"/>
</dbReference>
<evidence type="ECO:0000259" key="5">
    <source>
        <dbReference type="PROSITE" id="PS50843"/>
    </source>
</evidence>
<dbReference type="PANTHER" id="PTHR31692:SF56">
    <property type="entry name" value="EXPANSIN-B2-RELATED"/>
    <property type="match status" value="1"/>
</dbReference>
<evidence type="ECO:0000256" key="2">
    <source>
        <dbReference type="ARBA" id="ARBA00022525"/>
    </source>
</evidence>
<dbReference type="InterPro" id="IPR007117">
    <property type="entry name" value="Expansin_CBD"/>
</dbReference>
<sequence length="293" mass="30331">MVNSVNLACQLGQNLPIYVLVISCLMLMSYSAPYGFDGRTDPYADDVIIDSNVTLGSYVDAVASEWGPAVATWYGEPDGFGSDGGACGYGADVGKAPFSSMVSAGGPSLFLSGKGCGTCYQVKCSANDACSGNPVTVVITDNCAGGPCASDATHFDLSGTAFGALASSGLENTLRNAGSIDIEFQRVECSYPETPLTFKIDSGSNPNYLAVLIEYVSGDGDLAQVELQETSVSDSWLPMQQSWGAVWALNSGSPLQGPFSIRITTSAADSLVAENVIPADWVAGGSYTADVSF</sequence>
<comment type="subcellular location">
    <subcellularLocation>
        <location evidence="1">Secreted</location>
    </subcellularLocation>
</comment>
<dbReference type="AlphaFoldDB" id="A0A7N0T0J2"/>
<dbReference type="PRINTS" id="PR01225">
    <property type="entry name" value="EXPANSNFAMLY"/>
</dbReference>
<dbReference type="InterPro" id="IPR007118">
    <property type="entry name" value="Expan_Lol_pI"/>
</dbReference>
<dbReference type="PANTHER" id="PTHR31692">
    <property type="entry name" value="EXPANSIN-B3"/>
    <property type="match status" value="1"/>
</dbReference>
<dbReference type="InterPro" id="IPR009009">
    <property type="entry name" value="RlpA-like_DPBB"/>
</dbReference>
<dbReference type="SMART" id="SM00837">
    <property type="entry name" value="DPBB_1"/>
    <property type="match status" value="1"/>
</dbReference>
<dbReference type="OMA" id="ACQLGQN"/>
<dbReference type="GO" id="GO:0005576">
    <property type="term" value="C:extracellular region"/>
    <property type="evidence" value="ECO:0007669"/>
    <property type="project" value="UniProtKB-SubCell"/>
</dbReference>
<dbReference type="InterPro" id="IPR007112">
    <property type="entry name" value="Expansin/allergen_DPBB_dom"/>
</dbReference>
<dbReference type="Proteomes" id="UP000594263">
    <property type="component" value="Unplaced"/>
</dbReference>
<dbReference type="Pfam" id="PF03330">
    <property type="entry name" value="DPBB_1"/>
    <property type="match status" value="1"/>
</dbReference>
<dbReference type="Gramene" id="Kaladp0016s0164.1.v1.1">
    <property type="protein sequence ID" value="Kaladp0016s0164.1.v1.1"/>
    <property type="gene ID" value="Kaladp0016s0164.v1.1"/>
</dbReference>
<dbReference type="Pfam" id="PF01357">
    <property type="entry name" value="Expansin_C"/>
    <property type="match status" value="1"/>
</dbReference>
<dbReference type="InterPro" id="IPR005795">
    <property type="entry name" value="LolPI"/>
</dbReference>
<dbReference type="Gene3D" id="2.40.40.10">
    <property type="entry name" value="RlpA-like domain"/>
    <property type="match status" value="1"/>
</dbReference>